<dbReference type="InterPro" id="IPR027417">
    <property type="entry name" value="P-loop_NTPase"/>
</dbReference>
<dbReference type="GO" id="GO:0046404">
    <property type="term" value="F:ATP-dependent polydeoxyribonucleotide 5'-hydroxyl-kinase activity"/>
    <property type="evidence" value="ECO:0007669"/>
    <property type="project" value="TreeGrafter"/>
</dbReference>
<sequence length="471" mass="53785">MDHSLETLTKPVKPKADQKALTTFFQPTAGTKRKRKTDQPASQDFAVPPSVQTSTETVKWLRAGTLLIGQFGSPEARPKVAGFDLDHTLIRVQGNHTFAKHADDWQFVYKCVPRRLRELHDSGYKVVIFTNQGGLRRSFDKGNHKAFNKYRIFSEKIEKVAKAIQVPFQLLAATDYDLYRKPRGAMWRFFEQYLNNRVILDLGSSYYVGDAAGRPGDWQSGKPKDFSDTDRKFSVNLNIKFFTPEEYFLDEPAAPFSYGDFVPHTFPLSETDQKDTTKQIVKPADSTELVLLVGCPASGKTTLVKNIFIPAGYVHINQDTLKTRTKCLAVCREALTKRQSVVVDNTNADRTTRKFYLSLAQELGYPARCIHLQTNRAVAEHNNWYRAHSSLDQDEFIVRNALPDHPDLPKVSYPHIIPTIAYNTYNSRFETPSTDEGFTEVLQVPFTLDTAWWQGNGDVDKQLAKWRQWYL</sequence>
<organism evidence="2 3">
    <name type="scientific">Dispira parvispora</name>
    <dbReference type="NCBI Taxonomy" id="1520584"/>
    <lineage>
        <taxon>Eukaryota</taxon>
        <taxon>Fungi</taxon>
        <taxon>Fungi incertae sedis</taxon>
        <taxon>Zoopagomycota</taxon>
        <taxon>Kickxellomycotina</taxon>
        <taxon>Dimargaritomycetes</taxon>
        <taxon>Dimargaritales</taxon>
        <taxon>Dimargaritaceae</taxon>
        <taxon>Dispira</taxon>
    </lineage>
</organism>
<dbReference type="AlphaFoldDB" id="A0A9W8E4U2"/>
<name>A0A9W8E4U2_9FUNG</name>
<dbReference type="GO" id="GO:0006281">
    <property type="term" value="P:DNA repair"/>
    <property type="evidence" value="ECO:0007669"/>
    <property type="project" value="TreeGrafter"/>
</dbReference>
<dbReference type="InterPro" id="IPR006551">
    <property type="entry name" value="Polynucleotide_phosphatase"/>
</dbReference>
<dbReference type="InterPro" id="IPR013954">
    <property type="entry name" value="PNK3P"/>
</dbReference>
<dbReference type="SUPFAM" id="SSF56784">
    <property type="entry name" value="HAD-like"/>
    <property type="match status" value="1"/>
</dbReference>
<dbReference type="OrthoDB" id="19045at2759"/>
<keyword evidence="2" id="KW-0808">Transferase</keyword>
<reference evidence="2" key="1">
    <citation type="submission" date="2022-07" db="EMBL/GenBank/DDBJ databases">
        <title>Phylogenomic reconstructions and comparative analyses of Kickxellomycotina fungi.</title>
        <authorList>
            <person name="Reynolds N.K."/>
            <person name="Stajich J.E."/>
            <person name="Barry K."/>
            <person name="Grigoriev I.V."/>
            <person name="Crous P."/>
            <person name="Smith M.E."/>
        </authorList>
    </citation>
    <scope>NUCLEOTIDE SEQUENCE</scope>
    <source>
        <strain evidence="2">RSA 1196</strain>
    </source>
</reference>
<comment type="caution">
    <text evidence="2">The sequence shown here is derived from an EMBL/GenBank/DDBJ whole genome shotgun (WGS) entry which is preliminary data.</text>
</comment>
<protein>
    <submittedName>
        <fullName evidence="2">DNA kinase/phosphatase Pnk1</fullName>
    </submittedName>
</protein>
<keyword evidence="3" id="KW-1185">Reference proteome</keyword>
<dbReference type="InterPro" id="IPR023214">
    <property type="entry name" value="HAD_sf"/>
</dbReference>
<dbReference type="Pfam" id="PF08645">
    <property type="entry name" value="PNK3P"/>
    <property type="match status" value="1"/>
</dbReference>
<dbReference type="SUPFAM" id="SSF52540">
    <property type="entry name" value="P-loop containing nucleoside triphosphate hydrolases"/>
    <property type="match status" value="1"/>
</dbReference>
<dbReference type="PANTHER" id="PTHR12083:SF9">
    <property type="entry name" value="BIFUNCTIONAL POLYNUCLEOTIDE PHOSPHATASE_KINASE"/>
    <property type="match status" value="1"/>
</dbReference>
<accession>A0A9W8E4U2</accession>
<evidence type="ECO:0000313" key="2">
    <source>
        <dbReference type="EMBL" id="KAJ1967964.1"/>
    </source>
</evidence>
<evidence type="ECO:0000313" key="3">
    <source>
        <dbReference type="Proteomes" id="UP001150925"/>
    </source>
</evidence>
<dbReference type="NCBIfam" id="TIGR01662">
    <property type="entry name" value="HAD-SF-IIIA"/>
    <property type="match status" value="1"/>
</dbReference>
<keyword evidence="2" id="KW-0418">Kinase</keyword>
<dbReference type="PANTHER" id="PTHR12083">
    <property type="entry name" value="BIFUNCTIONAL POLYNUCLEOTIDE PHOSPHATASE/KINASE"/>
    <property type="match status" value="1"/>
</dbReference>
<proteinExistence type="predicted"/>
<dbReference type="FunFam" id="3.40.50.300:FF:000737">
    <property type="entry name" value="Bifunctional polynucleotide phosphatase/kinase"/>
    <property type="match status" value="1"/>
</dbReference>
<dbReference type="InterPro" id="IPR006549">
    <property type="entry name" value="HAD-SF_hydro_IIIA"/>
</dbReference>
<dbReference type="GO" id="GO:0046403">
    <property type="term" value="F:polynucleotide 3'-phosphatase activity"/>
    <property type="evidence" value="ECO:0007669"/>
    <property type="project" value="TreeGrafter"/>
</dbReference>
<dbReference type="GO" id="GO:0003690">
    <property type="term" value="F:double-stranded DNA binding"/>
    <property type="evidence" value="ECO:0007669"/>
    <property type="project" value="TreeGrafter"/>
</dbReference>
<dbReference type="Gene3D" id="3.40.50.300">
    <property type="entry name" value="P-loop containing nucleotide triphosphate hydrolases"/>
    <property type="match status" value="1"/>
</dbReference>
<dbReference type="Pfam" id="PF13671">
    <property type="entry name" value="AAA_33"/>
    <property type="match status" value="1"/>
</dbReference>
<dbReference type="InterPro" id="IPR036412">
    <property type="entry name" value="HAD-like_sf"/>
</dbReference>
<gene>
    <name evidence="2" type="primary">pnk1</name>
    <name evidence="2" type="ORF">IWQ62_001532</name>
</gene>
<dbReference type="EMBL" id="JANBPY010000252">
    <property type="protein sequence ID" value="KAJ1967964.1"/>
    <property type="molecule type" value="Genomic_DNA"/>
</dbReference>
<dbReference type="Gene3D" id="3.40.50.1000">
    <property type="entry name" value="HAD superfamily/HAD-like"/>
    <property type="match status" value="1"/>
</dbReference>
<dbReference type="NCBIfam" id="TIGR01664">
    <property type="entry name" value="DNA-3'-Pase"/>
    <property type="match status" value="1"/>
</dbReference>
<feature type="region of interest" description="Disordered" evidence="1">
    <location>
        <begin position="25"/>
        <end position="50"/>
    </location>
</feature>
<dbReference type="Proteomes" id="UP001150925">
    <property type="component" value="Unassembled WGS sequence"/>
</dbReference>
<evidence type="ECO:0000256" key="1">
    <source>
        <dbReference type="SAM" id="MobiDB-lite"/>
    </source>
</evidence>